<dbReference type="EMBL" id="AP012319">
    <property type="protein sequence ID" value="BAL88789.1"/>
    <property type="molecule type" value="Genomic_DNA"/>
</dbReference>
<accession>I0H702</accession>
<keyword evidence="1" id="KW-0812">Transmembrane</keyword>
<keyword evidence="3" id="KW-1185">Reference proteome</keyword>
<dbReference type="AlphaFoldDB" id="I0H702"/>
<dbReference type="PATRIC" id="fig|512565.3.peg.3563"/>
<feature type="transmembrane region" description="Helical" evidence="1">
    <location>
        <begin position="73"/>
        <end position="93"/>
    </location>
</feature>
<keyword evidence="1" id="KW-0472">Membrane</keyword>
<gene>
    <name evidence="2" type="ordered locus">AMIS_35690</name>
</gene>
<evidence type="ECO:0000256" key="1">
    <source>
        <dbReference type="SAM" id="Phobius"/>
    </source>
</evidence>
<sequence length="396" mass="40451">MGSAEATAAGVCFRCGGSVTADQGSCRYCGMPVVPELVGAGAPAVVAPPPVTPPAPMPEVAFGAPPPPSRRPLIVAIGAALVVLLAGTAVIAGTRLLADTPQSVVEDYFDALADGDAGRALQHVNRISELDTARYPLISDAALSDPAVRPTDVTVGESREADIPYGRDAQLVDVHYRAGDTEVDHQILVVRPAEDEDYQVLAPFVALQLTGVQGRAVTVNGVELTEAALAEPAAFPGWFTAEVAGNALYSGATATGVPARMGQGIYATTLDFGTPVLAAGAQEEIESTVRATIDKCAATTVAQTAGCPFALNVWGQDASVQWSVTAYPKISVAPAQGGWLGGGAGATISDDGTGKVRWTAKYTDFSGTRQTESGEAAFRVTGIAEASATGIQVTLA</sequence>
<dbReference type="Proteomes" id="UP000007882">
    <property type="component" value="Chromosome"/>
</dbReference>
<name>I0H702_ACTM4</name>
<reference evidence="2 3" key="1">
    <citation type="submission" date="2012-02" db="EMBL/GenBank/DDBJ databases">
        <title>Complete genome sequence of Actinoplanes missouriensis 431 (= NBRC 102363).</title>
        <authorList>
            <person name="Ohnishi Y."/>
            <person name="Ishikawa J."/>
            <person name="Sekine M."/>
            <person name="Hosoyama A."/>
            <person name="Harada T."/>
            <person name="Narita H."/>
            <person name="Hata T."/>
            <person name="Konno Y."/>
            <person name="Tutikane K."/>
            <person name="Fujita N."/>
            <person name="Horinouchi S."/>
            <person name="Hayakawa M."/>
        </authorList>
    </citation>
    <scope>NUCLEOTIDE SEQUENCE [LARGE SCALE GENOMIC DNA]</scope>
    <source>
        <strain evidence="3">ATCC 14538 / DSM 43046 / CBS 188.64 / JCM 3121 / NBRC 102363 / NCIMB 12654 / NRRL B-3342 / UNCC 431</strain>
    </source>
</reference>
<protein>
    <submittedName>
        <fullName evidence="2">Uncharacterized protein</fullName>
    </submittedName>
</protein>
<dbReference type="HOGENOM" id="CLU_749311_0_0_11"/>
<dbReference type="OrthoDB" id="5181884at2"/>
<proteinExistence type="predicted"/>
<dbReference type="KEGG" id="ams:AMIS_35690"/>
<evidence type="ECO:0000313" key="2">
    <source>
        <dbReference type="EMBL" id="BAL88789.1"/>
    </source>
</evidence>
<evidence type="ECO:0000313" key="3">
    <source>
        <dbReference type="Proteomes" id="UP000007882"/>
    </source>
</evidence>
<organism evidence="2 3">
    <name type="scientific">Actinoplanes missouriensis (strain ATCC 14538 / DSM 43046 / CBS 188.64 / JCM 3121 / NBRC 102363 / NCIMB 12654 / NRRL B-3342 / UNCC 431)</name>
    <dbReference type="NCBI Taxonomy" id="512565"/>
    <lineage>
        <taxon>Bacteria</taxon>
        <taxon>Bacillati</taxon>
        <taxon>Actinomycetota</taxon>
        <taxon>Actinomycetes</taxon>
        <taxon>Micromonosporales</taxon>
        <taxon>Micromonosporaceae</taxon>
        <taxon>Actinoplanes</taxon>
    </lineage>
</organism>
<dbReference type="STRING" id="512565.AMIS_35690"/>
<dbReference type="eggNOG" id="COG3087">
    <property type="taxonomic scope" value="Bacteria"/>
</dbReference>
<dbReference type="RefSeq" id="WP_014443683.1">
    <property type="nucleotide sequence ID" value="NC_017093.1"/>
</dbReference>
<keyword evidence="1" id="KW-1133">Transmembrane helix</keyword>